<sequence>MEFPTKSYHDSKEFIRNNIEIPTFERYIKPHLRGENILDIGCGRYSNLFVEWGAKSVIGIDNNEEMIKNCFDKYQDNPSLKFSKVPYQDLDFKNEFGVITSIHSLYFDNSAESLNQTFFKISKALKQGGLFFAYLTNGSAIASLSEEEERKRIQKSGMFFKI</sequence>
<dbReference type="Proteomes" id="UP000887540">
    <property type="component" value="Unplaced"/>
</dbReference>
<dbReference type="SUPFAM" id="SSF53335">
    <property type="entry name" value="S-adenosyl-L-methionine-dependent methyltransferases"/>
    <property type="match status" value="1"/>
</dbReference>
<dbReference type="Gene3D" id="3.40.50.150">
    <property type="entry name" value="Vaccinia Virus protein VP39"/>
    <property type="match status" value="1"/>
</dbReference>
<evidence type="ECO:0000259" key="1">
    <source>
        <dbReference type="Pfam" id="PF13649"/>
    </source>
</evidence>
<evidence type="ECO:0000313" key="2">
    <source>
        <dbReference type="Proteomes" id="UP000887540"/>
    </source>
</evidence>
<evidence type="ECO:0000313" key="3">
    <source>
        <dbReference type="WBParaSite" id="ACRNAN_scaffold15034.g13472.t1"/>
    </source>
</evidence>
<keyword evidence="2" id="KW-1185">Reference proteome</keyword>
<dbReference type="InterPro" id="IPR029063">
    <property type="entry name" value="SAM-dependent_MTases_sf"/>
</dbReference>
<reference evidence="3" key="1">
    <citation type="submission" date="2022-11" db="UniProtKB">
        <authorList>
            <consortium name="WormBaseParasite"/>
        </authorList>
    </citation>
    <scope>IDENTIFICATION</scope>
</reference>
<feature type="domain" description="Methyltransferase" evidence="1">
    <location>
        <begin position="37"/>
        <end position="129"/>
    </location>
</feature>
<dbReference type="WBParaSite" id="ACRNAN_scaffold15034.g13472.t1">
    <property type="protein sequence ID" value="ACRNAN_scaffold15034.g13472.t1"/>
    <property type="gene ID" value="ACRNAN_scaffold15034.g13472"/>
</dbReference>
<dbReference type="CDD" id="cd02440">
    <property type="entry name" value="AdoMet_MTases"/>
    <property type="match status" value="1"/>
</dbReference>
<protein>
    <submittedName>
        <fullName evidence="3">Methyltransferase domain-containing protein</fullName>
    </submittedName>
</protein>
<name>A0A914CV03_9BILA</name>
<dbReference type="InterPro" id="IPR041698">
    <property type="entry name" value="Methyltransf_25"/>
</dbReference>
<dbReference type="Pfam" id="PF13649">
    <property type="entry name" value="Methyltransf_25"/>
    <property type="match status" value="1"/>
</dbReference>
<organism evidence="2 3">
    <name type="scientific">Acrobeloides nanus</name>
    <dbReference type="NCBI Taxonomy" id="290746"/>
    <lineage>
        <taxon>Eukaryota</taxon>
        <taxon>Metazoa</taxon>
        <taxon>Ecdysozoa</taxon>
        <taxon>Nematoda</taxon>
        <taxon>Chromadorea</taxon>
        <taxon>Rhabditida</taxon>
        <taxon>Tylenchina</taxon>
        <taxon>Cephalobomorpha</taxon>
        <taxon>Cephaloboidea</taxon>
        <taxon>Cephalobidae</taxon>
        <taxon>Acrobeloides</taxon>
    </lineage>
</organism>
<accession>A0A914CV03</accession>
<proteinExistence type="predicted"/>
<dbReference type="AlphaFoldDB" id="A0A914CV03"/>